<sequence length="281" mass="32593">MAEFELAKDADQFSGIKYHDRWLIIVGIPLINVLNYYLTYPNIRADAHTILTFSIDTLEGYLAWYAGRAVVRVFDKKYPWEIAGWRRLLLQIPLVAVAVLSVIVSLTELINAIATDKPVPVDFYKHDIFLFVIWSFVLNGVYLGIYLYQKVTRPKEIEVENTNSNPFIITKTGNKQKVIYLREMKCFFIEHDYVRAVSDQNSQIISDFTLEKLASLLEPVHFFRANRQYIITREIVQQVIREKDGKLVLTLIKLNGLPESITISRLRATAFKQWLNDSSLK</sequence>
<accession>A0A2T2Y9S5</accession>
<dbReference type="RefSeq" id="WP_106925697.1">
    <property type="nucleotide sequence ID" value="NZ_PYFT01000001.1"/>
</dbReference>
<feature type="transmembrane region" description="Helical" evidence="1">
    <location>
        <begin position="50"/>
        <end position="67"/>
    </location>
</feature>
<dbReference type="Pfam" id="PF04397">
    <property type="entry name" value="LytTR"/>
    <property type="match status" value="1"/>
</dbReference>
<feature type="transmembrane region" description="Helical" evidence="1">
    <location>
        <begin position="128"/>
        <end position="148"/>
    </location>
</feature>
<keyword evidence="1" id="KW-0472">Membrane</keyword>
<dbReference type="OrthoDB" id="1420878at2"/>
<evidence type="ECO:0000256" key="1">
    <source>
        <dbReference type="SAM" id="Phobius"/>
    </source>
</evidence>
<keyword evidence="4" id="KW-1185">Reference proteome</keyword>
<feature type="transmembrane region" description="Helical" evidence="1">
    <location>
        <begin position="21"/>
        <end position="38"/>
    </location>
</feature>
<organism evidence="3 4">
    <name type="scientific">Adhaeribacter arboris</name>
    <dbReference type="NCBI Taxonomy" id="2072846"/>
    <lineage>
        <taxon>Bacteria</taxon>
        <taxon>Pseudomonadati</taxon>
        <taxon>Bacteroidota</taxon>
        <taxon>Cytophagia</taxon>
        <taxon>Cytophagales</taxon>
        <taxon>Hymenobacteraceae</taxon>
        <taxon>Adhaeribacter</taxon>
    </lineage>
</organism>
<dbReference type="InterPro" id="IPR007492">
    <property type="entry name" value="LytTR_DNA-bd_dom"/>
</dbReference>
<proteinExistence type="predicted"/>
<reference evidence="3 4" key="1">
    <citation type="submission" date="2018-03" db="EMBL/GenBank/DDBJ databases">
        <title>Adhaeribacter sp. HMF7605 Genome sequencing and assembly.</title>
        <authorList>
            <person name="Kang H."/>
            <person name="Kang J."/>
            <person name="Cha I."/>
            <person name="Kim H."/>
            <person name="Joh K."/>
        </authorList>
    </citation>
    <scope>NUCLEOTIDE SEQUENCE [LARGE SCALE GENOMIC DNA]</scope>
    <source>
        <strain evidence="3 4">HMF7605</strain>
    </source>
</reference>
<protein>
    <recommendedName>
        <fullName evidence="2">HTH LytTR-type domain-containing protein</fullName>
    </recommendedName>
</protein>
<keyword evidence="1" id="KW-0812">Transmembrane</keyword>
<comment type="caution">
    <text evidence="3">The sequence shown here is derived from an EMBL/GenBank/DDBJ whole genome shotgun (WGS) entry which is preliminary data.</text>
</comment>
<evidence type="ECO:0000313" key="4">
    <source>
        <dbReference type="Proteomes" id="UP000240357"/>
    </source>
</evidence>
<feature type="transmembrane region" description="Helical" evidence="1">
    <location>
        <begin position="88"/>
        <end position="108"/>
    </location>
</feature>
<dbReference type="Proteomes" id="UP000240357">
    <property type="component" value="Unassembled WGS sequence"/>
</dbReference>
<feature type="domain" description="HTH LytTR-type" evidence="2">
    <location>
        <begin position="209"/>
        <end position="277"/>
    </location>
</feature>
<evidence type="ECO:0000259" key="2">
    <source>
        <dbReference type="PROSITE" id="PS50930"/>
    </source>
</evidence>
<dbReference type="SMART" id="SM00850">
    <property type="entry name" value="LytTR"/>
    <property type="match status" value="1"/>
</dbReference>
<dbReference type="AlphaFoldDB" id="A0A2T2Y9S5"/>
<dbReference type="Gene3D" id="2.40.50.1020">
    <property type="entry name" value="LytTr DNA-binding domain"/>
    <property type="match status" value="1"/>
</dbReference>
<dbReference type="EMBL" id="PYFT01000001">
    <property type="protein sequence ID" value="PSR52253.1"/>
    <property type="molecule type" value="Genomic_DNA"/>
</dbReference>
<dbReference type="PROSITE" id="PS50930">
    <property type="entry name" value="HTH_LYTTR"/>
    <property type="match status" value="1"/>
</dbReference>
<gene>
    <name evidence="3" type="ORF">AHMF7605_01305</name>
</gene>
<dbReference type="GO" id="GO:0003677">
    <property type="term" value="F:DNA binding"/>
    <property type="evidence" value="ECO:0007669"/>
    <property type="project" value="InterPro"/>
</dbReference>
<evidence type="ECO:0000313" key="3">
    <source>
        <dbReference type="EMBL" id="PSR52253.1"/>
    </source>
</evidence>
<name>A0A2T2Y9S5_9BACT</name>
<keyword evidence="1" id="KW-1133">Transmembrane helix</keyword>